<dbReference type="AlphaFoldDB" id="A0A131YF28"/>
<protein>
    <submittedName>
        <fullName evidence="2">Mucin</fullName>
    </submittedName>
</protein>
<sequence>MKAMILCLPLLAAFSTMTLCGVAPPIGRRINYACLPYCDMGMRHGQPCGPNCTCQAHMLYPGSLTCVGTYSVTPYIVRPLRRSRSRH</sequence>
<accession>A0A131YF28</accession>
<keyword evidence="1" id="KW-0732">Signal</keyword>
<reference evidence="2" key="1">
    <citation type="journal article" date="2016" name="Ticks Tick Borne Dis.">
        <title>De novo assembly and annotation of the salivary gland transcriptome of Rhipicephalus appendiculatus male and female ticks during blood feeding.</title>
        <authorList>
            <person name="de Castro M.H."/>
            <person name="de Klerk D."/>
            <person name="Pienaar R."/>
            <person name="Latif A.A."/>
            <person name="Rees D.J."/>
            <person name="Mans B.J."/>
        </authorList>
    </citation>
    <scope>NUCLEOTIDE SEQUENCE</scope>
    <source>
        <tissue evidence="2">Salivary glands</tissue>
    </source>
</reference>
<dbReference type="EMBL" id="GEDV01011409">
    <property type="protein sequence ID" value="JAP77148.1"/>
    <property type="molecule type" value="Transcribed_RNA"/>
</dbReference>
<feature type="signal peptide" evidence="1">
    <location>
        <begin position="1"/>
        <end position="20"/>
    </location>
</feature>
<proteinExistence type="predicted"/>
<organism evidence="2">
    <name type="scientific">Rhipicephalus appendiculatus</name>
    <name type="common">Brown ear tick</name>
    <dbReference type="NCBI Taxonomy" id="34631"/>
    <lineage>
        <taxon>Eukaryota</taxon>
        <taxon>Metazoa</taxon>
        <taxon>Ecdysozoa</taxon>
        <taxon>Arthropoda</taxon>
        <taxon>Chelicerata</taxon>
        <taxon>Arachnida</taxon>
        <taxon>Acari</taxon>
        <taxon>Parasitiformes</taxon>
        <taxon>Ixodida</taxon>
        <taxon>Ixodoidea</taxon>
        <taxon>Ixodidae</taxon>
        <taxon>Rhipicephalinae</taxon>
        <taxon>Rhipicephalus</taxon>
        <taxon>Rhipicephalus</taxon>
    </lineage>
</organism>
<evidence type="ECO:0000313" key="2">
    <source>
        <dbReference type="EMBL" id="JAP77148.1"/>
    </source>
</evidence>
<feature type="chain" id="PRO_5007284910" evidence="1">
    <location>
        <begin position="21"/>
        <end position="87"/>
    </location>
</feature>
<evidence type="ECO:0000256" key="1">
    <source>
        <dbReference type="SAM" id="SignalP"/>
    </source>
</evidence>
<name>A0A131YF28_RHIAP</name>